<dbReference type="AlphaFoldDB" id="L7UGP5"/>
<dbReference type="EMBL" id="CP004025">
    <property type="protein sequence ID" value="AGC47030.1"/>
    <property type="molecule type" value="Genomic_DNA"/>
</dbReference>
<protein>
    <recommendedName>
        <fullName evidence="5">Carbohydrate-binding module family 96 domain-containing protein</fullName>
    </recommendedName>
</protein>
<dbReference type="Pfam" id="PF24517">
    <property type="entry name" value="CBM96"/>
    <property type="match status" value="3"/>
</dbReference>
<feature type="domain" description="Carbohydrate-binding module family 96" evidence="5">
    <location>
        <begin position="196"/>
        <end position="345"/>
    </location>
</feature>
<evidence type="ECO:0000313" key="6">
    <source>
        <dbReference type="EMBL" id="AGC47030.1"/>
    </source>
</evidence>
<dbReference type="SUPFAM" id="SSF50998">
    <property type="entry name" value="Quinoprotein alcohol dehydrogenase-like"/>
    <property type="match status" value="1"/>
</dbReference>
<dbReference type="Proteomes" id="UP000011131">
    <property type="component" value="Chromosome"/>
</dbReference>
<sequence length="977" mass="104853">MAQGAATQARSQTQELITRTVTIIAAADTHVSAAAPTTSFGSRPALEVDKSPESEAYLRFYVAPVEGTLTTARLRVYVLDGSSEGPIAHDPRISGRAWNELTTWDTRPSRSDYSALTRMGAVASGTWSELDITDLHISTGAFTDVHLVANSDDGVSIASSEHPDATLRPQLVLTVQSAEDHPANPALPITVSGAPVTFGPSADTTVSAAAPTSSEGGSARDLWVGPSPEREAHLRFEVQGLTESVQRAVLRLYVGAQGTTEGPALFSTQGTWSEASATWNTRPAKVGNEVDRMPFLAPWGYVDYEVTDRVRGNGAVTFGLYGASGNGLSFDSREVSVARAPRLLVWTGAARAAPTEACLTRREVVAKVSPPRHDTYVSAERPTTTFHREASLRVDAAPAMTSYLDFEVDLGAAPVRRVLLQLFALEATDDGPRLYKARAFEPAAATWQNPPERLELLGDAGAVKRNQWVEYDVTGALTGSGRHAFALVADSNLGLSFASEDARTDWILDAAPRLVVVRDSDPFCSYRGPSTSGGSTWVKQTNNASAEHVRDTAPAPGGGFAVLGTQEKTRDSEPFSEQTDVVTLHRTDGAVLWRVTFPQERVEFRQVVVTALGNVLVAGEYAGAPDLGKGPLPQGTGMFVMKLTPSGAVDWTRGYNAWFRGGGEFMDNPMVVHDLTTDAHGSAVLTGGFWGYTDFGGGEVYSGKPFPYDDEWPNSFVLKVQWDGTYQWARMLNTRALRGTQAVSVAVDAQENVTVGGWAGWGTDFGAGALGESGLFVARWNVSGDFLWHWLLPTATNVLFADLYDVAVLPDGDVVFSGHFDGRFTFAGTAYASAEPDDAYDGMREPFLGKLSPTGAERMLRHFPGGTQTLLLRELSVDASGNLFTVQSGQGGVLGLGAIGLPEDTAPERPTVASFTSALETRWVRVFDPFQSLSSRLTLVDGGVVLTGDLTTAFEVDGTWYTPTLRRADLLHLKLRP</sequence>
<dbReference type="GO" id="GO:0005576">
    <property type="term" value="C:extracellular region"/>
    <property type="evidence" value="ECO:0007669"/>
    <property type="project" value="UniProtKB-SubCell"/>
</dbReference>
<feature type="compositionally biased region" description="Polar residues" evidence="4">
    <location>
        <begin position="202"/>
        <end position="216"/>
    </location>
</feature>
<dbReference type="InterPro" id="IPR052918">
    <property type="entry name" value="Motility_Chemotaxis_Reg"/>
</dbReference>
<dbReference type="InterPro" id="IPR055372">
    <property type="entry name" value="CBM96"/>
</dbReference>
<comment type="subcellular location">
    <subcellularLocation>
        <location evidence="1">Secreted</location>
    </subcellularLocation>
</comment>
<name>L7UGP5_MYXSD</name>
<keyword evidence="3" id="KW-0732">Signal</keyword>
<reference evidence="6 7" key="1">
    <citation type="journal article" date="2013" name="Genome Announc.">
        <title>Complete genome sequence of Myxococcus stipitatus strain DSM 14675, a fruiting myxobacterium.</title>
        <authorList>
            <person name="Huntley S."/>
            <person name="Kneip S."/>
            <person name="Treuner-Lange A."/>
            <person name="Sogaard-Andersen L."/>
        </authorList>
    </citation>
    <scope>NUCLEOTIDE SEQUENCE [LARGE SCALE GENOMIC DNA]</scope>
    <source>
        <strain evidence="7">DSM 14675 / JCM 12634 / Mx s8</strain>
    </source>
</reference>
<dbReference type="PATRIC" id="fig|1278073.3.peg.5835"/>
<gene>
    <name evidence="6" type="ordered locus">MYSTI_05754</name>
</gene>
<evidence type="ECO:0000313" key="7">
    <source>
        <dbReference type="Proteomes" id="UP000011131"/>
    </source>
</evidence>
<evidence type="ECO:0000259" key="5">
    <source>
        <dbReference type="Pfam" id="PF24517"/>
    </source>
</evidence>
<dbReference type="InterPro" id="IPR011047">
    <property type="entry name" value="Quinoprotein_ADH-like_sf"/>
</dbReference>
<accession>L7UGP5</accession>
<feature type="region of interest" description="Disordered" evidence="4">
    <location>
        <begin position="202"/>
        <end position="221"/>
    </location>
</feature>
<evidence type="ECO:0000256" key="2">
    <source>
        <dbReference type="ARBA" id="ARBA00022525"/>
    </source>
</evidence>
<dbReference type="PANTHER" id="PTHR35580">
    <property type="entry name" value="CELL SURFACE GLYCOPROTEIN (S-LAYER PROTEIN)-LIKE PROTEIN"/>
    <property type="match status" value="1"/>
</dbReference>
<evidence type="ECO:0000256" key="1">
    <source>
        <dbReference type="ARBA" id="ARBA00004613"/>
    </source>
</evidence>
<organism evidence="6 7">
    <name type="scientific">Myxococcus stipitatus (strain DSM 14675 / JCM 12634 / Mx s8)</name>
    <dbReference type="NCBI Taxonomy" id="1278073"/>
    <lineage>
        <taxon>Bacteria</taxon>
        <taxon>Pseudomonadati</taxon>
        <taxon>Myxococcota</taxon>
        <taxon>Myxococcia</taxon>
        <taxon>Myxococcales</taxon>
        <taxon>Cystobacterineae</taxon>
        <taxon>Myxococcaceae</taxon>
        <taxon>Myxococcus</taxon>
    </lineage>
</organism>
<keyword evidence="2" id="KW-0964">Secreted</keyword>
<evidence type="ECO:0000256" key="3">
    <source>
        <dbReference type="ARBA" id="ARBA00022729"/>
    </source>
</evidence>
<dbReference type="eggNOG" id="COG1520">
    <property type="taxonomic scope" value="Bacteria"/>
</dbReference>
<dbReference type="HOGENOM" id="CLU_308318_0_0_7"/>
<dbReference type="KEGG" id="msd:MYSTI_05754"/>
<dbReference type="eggNOG" id="COG1409">
    <property type="taxonomic scope" value="Bacteria"/>
</dbReference>
<dbReference type="STRING" id="1278073.MYSTI_05754"/>
<dbReference type="PANTHER" id="PTHR35580:SF1">
    <property type="entry name" value="PHYTASE-LIKE DOMAIN-CONTAINING PROTEIN"/>
    <property type="match status" value="1"/>
</dbReference>
<keyword evidence="7" id="KW-1185">Reference proteome</keyword>
<feature type="domain" description="Carbohydrate-binding module family 96" evidence="5">
    <location>
        <begin position="369"/>
        <end position="504"/>
    </location>
</feature>
<proteinExistence type="predicted"/>
<evidence type="ECO:0000256" key="4">
    <source>
        <dbReference type="SAM" id="MobiDB-lite"/>
    </source>
</evidence>
<feature type="domain" description="Carbohydrate-binding module family 96" evidence="5">
    <location>
        <begin position="20"/>
        <end position="174"/>
    </location>
</feature>
<dbReference type="NCBIfam" id="NF033679">
    <property type="entry name" value="DNRLRE_dom"/>
    <property type="match status" value="3"/>
</dbReference>